<keyword evidence="4" id="KW-0812">Transmembrane</keyword>
<evidence type="ECO:0000256" key="9">
    <source>
        <dbReference type="ARBA" id="ARBA00023033"/>
    </source>
</evidence>
<evidence type="ECO:0000256" key="8">
    <source>
        <dbReference type="ARBA" id="ARBA00023004"/>
    </source>
</evidence>
<evidence type="ECO:0000256" key="7">
    <source>
        <dbReference type="ARBA" id="ARBA00023002"/>
    </source>
</evidence>
<evidence type="ECO:0000256" key="6">
    <source>
        <dbReference type="ARBA" id="ARBA00022989"/>
    </source>
</evidence>
<evidence type="ECO:0000256" key="11">
    <source>
        <dbReference type="SAM" id="MobiDB-lite"/>
    </source>
</evidence>
<comment type="subcellular location">
    <subcellularLocation>
        <location evidence="1">Membrane</location>
        <topology evidence="1">Single-pass membrane protein</topology>
    </subcellularLocation>
</comment>
<dbReference type="Gene3D" id="1.10.630.10">
    <property type="entry name" value="Cytochrome P450"/>
    <property type="match status" value="1"/>
</dbReference>
<evidence type="ECO:0000313" key="13">
    <source>
        <dbReference type="Proteomes" id="UP001291926"/>
    </source>
</evidence>
<dbReference type="InterPro" id="IPR036396">
    <property type="entry name" value="Cyt_P450_sf"/>
</dbReference>
<dbReference type="InterPro" id="IPR050651">
    <property type="entry name" value="Plant_Cytochrome_P450_Monoox"/>
</dbReference>
<keyword evidence="6" id="KW-1133">Transmembrane helix</keyword>
<organism evidence="12 13">
    <name type="scientific">Penstemon davidsonii</name>
    <dbReference type="NCBI Taxonomy" id="160366"/>
    <lineage>
        <taxon>Eukaryota</taxon>
        <taxon>Viridiplantae</taxon>
        <taxon>Streptophyta</taxon>
        <taxon>Embryophyta</taxon>
        <taxon>Tracheophyta</taxon>
        <taxon>Spermatophyta</taxon>
        <taxon>Magnoliopsida</taxon>
        <taxon>eudicotyledons</taxon>
        <taxon>Gunneridae</taxon>
        <taxon>Pentapetalae</taxon>
        <taxon>asterids</taxon>
        <taxon>lamiids</taxon>
        <taxon>Lamiales</taxon>
        <taxon>Plantaginaceae</taxon>
        <taxon>Cheloneae</taxon>
        <taxon>Penstemon</taxon>
    </lineage>
</organism>
<evidence type="ECO:0000256" key="10">
    <source>
        <dbReference type="ARBA" id="ARBA00023136"/>
    </source>
</evidence>
<proteinExistence type="inferred from homology"/>
<evidence type="ECO:0000256" key="3">
    <source>
        <dbReference type="ARBA" id="ARBA00022617"/>
    </source>
</evidence>
<protein>
    <submittedName>
        <fullName evidence="12">Uncharacterized protein</fullName>
    </submittedName>
</protein>
<reference evidence="12 13" key="1">
    <citation type="journal article" date="2023" name="bioRxiv">
        <title>Genome report: Whole genome sequence and annotation of Penstemon davidsonii.</title>
        <authorList>
            <person name="Ostevik K.L."/>
            <person name="Alabady M."/>
            <person name="Zhang M."/>
            <person name="Rausher M.D."/>
        </authorList>
    </citation>
    <scope>NUCLEOTIDE SEQUENCE [LARGE SCALE GENOMIC DNA]</scope>
    <source>
        <strain evidence="12">DNT005</strain>
        <tissue evidence="12">Whole leaf</tissue>
    </source>
</reference>
<comment type="caution">
    <text evidence="12">The sequence shown here is derived from an EMBL/GenBank/DDBJ whole genome shotgun (WGS) entry which is preliminary data.</text>
</comment>
<keyword evidence="3" id="KW-0349">Heme</keyword>
<keyword evidence="9" id="KW-0503">Monooxygenase</keyword>
<feature type="compositionally biased region" description="Basic residues" evidence="11">
    <location>
        <begin position="288"/>
        <end position="299"/>
    </location>
</feature>
<evidence type="ECO:0000313" key="12">
    <source>
        <dbReference type="EMBL" id="KAK4477462.1"/>
    </source>
</evidence>
<dbReference type="PANTHER" id="PTHR47947">
    <property type="entry name" value="CYTOCHROME P450 82C3-RELATED"/>
    <property type="match status" value="1"/>
</dbReference>
<feature type="compositionally biased region" description="Pro residues" evidence="11">
    <location>
        <begin position="99"/>
        <end position="109"/>
    </location>
</feature>
<accession>A0ABR0CK25</accession>
<keyword evidence="5" id="KW-0479">Metal-binding</keyword>
<feature type="region of interest" description="Disordered" evidence="11">
    <location>
        <begin position="74"/>
        <end position="119"/>
    </location>
</feature>
<sequence length="551" mass="61556">MGRRSCPGSGLAERVIGLTLASLIQCFEWKRVGEAKVDMTEGKGISMSKAIPLEAMLKARDVLHKMAPNKRLKRVALSTDSADHDSFMPSYNPTSSNPTPTPSSSPTPSPRNSAPGLNTFLSCPSHLHGSSSVGADRIVSGKPTGCLSYRIPTGASSSASPSTGSINRNELIAPIEFLNEVKNHTKVVHGVGRAVRRGWEGSYHTYKELPDKIKTKLFNIFKGAPSHTGGSITHSEHERRLNAFKEKLLSPQVSETGESQPIPENVELQTWVETVGIGKKGTIYSLKGKAHRVRPKSSRSHYSGACDETSNSRRTDFPTNLGRRKYPVGKSPTSIFPTEFPMGIFRRKMTISDGILEKSIGNSRFSCSALDKERTWIGFENLAWLKGSPRGYDSMQFHQIKTRWPLMQAFAQKELQRKENPKQIMSELATLRTLRIRIRSSESKDMLLGRKCGRAGNLRPVSRGREVMIVHDKEVMASMIEDSRRKLTTGCTDSMIDKRAFENLAWLKGSPRGYDSMQFHQIKTRWPLMQAFAQKELQRKENPKQIVEECR</sequence>
<dbReference type="Proteomes" id="UP001291926">
    <property type="component" value="Unassembled WGS sequence"/>
</dbReference>
<gene>
    <name evidence="12" type="ORF">RD792_016685</name>
</gene>
<comment type="similarity">
    <text evidence="2">Belongs to the cytochrome P450 family.</text>
</comment>
<evidence type="ECO:0000256" key="2">
    <source>
        <dbReference type="ARBA" id="ARBA00010617"/>
    </source>
</evidence>
<keyword evidence="10" id="KW-0472">Membrane</keyword>
<evidence type="ECO:0000256" key="5">
    <source>
        <dbReference type="ARBA" id="ARBA00022723"/>
    </source>
</evidence>
<keyword evidence="8" id="KW-0408">Iron</keyword>
<keyword evidence="13" id="KW-1185">Reference proteome</keyword>
<name>A0ABR0CK25_9LAMI</name>
<keyword evidence="7" id="KW-0560">Oxidoreductase</keyword>
<dbReference type="SUPFAM" id="SSF48264">
    <property type="entry name" value="Cytochrome P450"/>
    <property type="match status" value="1"/>
</dbReference>
<evidence type="ECO:0000256" key="4">
    <source>
        <dbReference type="ARBA" id="ARBA00022692"/>
    </source>
</evidence>
<dbReference type="EMBL" id="JAYDYQ010002688">
    <property type="protein sequence ID" value="KAK4477462.1"/>
    <property type="molecule type" value="Genomic_DNA"/>
</dbReference>
<feature type="region of interest" description="Disordered" evidence="11">
    <location>
        <begin position="288"/>
        <end position="324"/>
    </location>
</feature>
<dbReference type="PANTHER" id="PTHR47947:SF62">
    <property type="entry name" value="CYTOCHROME P450, FAMILY 81, SUBFAMILY D, POLYPEPTIDE 5"/>
    <property type="match status" value="1"/>
</dbReference>
<feature type="compositionally biased region" description="Low complexity" evidence="11">
    <location>
        <begin position="89"/>
        <end position="98"/>
    </location>
</feature>
<evidence type="ECO:0000256" key="1">
    <source>
        <dbReference type="ARBA" id="ARBA00004167"/>
    </source>
</evidence>